<dbReference type="SUPFAM" id="SSF53474">
    <property type="entry name" value="alpha/beta-Hydrolases"/>
    <property type="match status" value="1"/>
</dbReference>
<reference evidence="4 5" key="1">
    <citation type="submission" date="2017-06" db="EMBL/GenBank/DDBJ databases">
        <title>Complete genome sequence of Nitrospirillum amazonense strain CBAmC, an endophytic nitrogen-fixing and plant growth-promoting bacterium, isolated from sugarcane.</title>
        <authorList>
            <person name="Schwab S."/>
            <person name="dos Santos Teixeira K.R."/>
            <person name="Simoes Araujo J.L."/>
            <person name="Soares Vidal M."/>
            <person name="Borges de Freitas H.R."/>
            <person name="Rivello Crivelaro A.L."/>
            <person name="Bueno de Camargo Nunes A."/>
            <person name="dos Santos C.M."/>
            <person name="Palmeira da Silva Rosa D."/>
            <person name="da Silva Padilha D."/>
            <person name="da Silva E."/>
            <person name="Araujo Terra L."/>
            <person name="Soares Mendes V."/>
            <person name="Farinelli L."/>
            <person name="Magalhaes Cruz L."/>
            <person name="Baldani J.I."/>
        </authorList>
    </citation>
    <scope>NUCLEOTIDE SEQUENCE [LARGE SCALE GENOMIC DNA]</scope>
    <source>
        <strain evidence="4 5">CBAmC</strain>
    </source>
</reference>
<proteinExistence type="predicted"/>
<dbReference type="InterPro" id="IPR050266">
    <property type="entry name" value="AB_hydrolase_sf"/>
</dbReference>
<dbReference type="PANTHER" id="PTHR43798:SF31">
    <property type="entry name" value="AB HYDROLASE SUPERFAMILY PROTEIN YCLE"/>
    <property type="match status" value="1"/>
</dbReference>
<dbReference type="KEGG" id="nao:Y958_01060"/>
<dbReference type="Gene3D" id="3.40.50.1820">
    <property type="entry name" value="alpha/beta hydrolase"/>
    <property type="match status" value="1"/>
</dbReference>
<dbReference type="PRINTS" id="PR00111">
    <property type="entry name" value="ABHYDROLASE"/>
</dbReference>
<organism evidence="4 5">
    <name type="scientific">Nitrospirillum viridazoti CBAmc</name>
    <dbReference type="NCBI Taxonomy" id="1441467"/>
    <lineage>
        <taxon>Bacteria</taxon>
        <taxon>Pseudomonadati</taxon>
        <taxon>Pseudomonadota</taxon>
        <taxon>Alphaproteobacteria</taxon>
        <taxon>Rhodospirillales</taxon>
        <taxon>Azospirillaceae</taxon>
        <taxon>Nitrospirillum</taxon>
        <taxon>Nitrospirillum viridazoti</taxon>
    </lineage>
</organism>
<feature type="region of interest" description="Disordered" evidence="2">
    <location>
        <begin position="1"/>
        <end position="29"/>
    </location>
</feature>
<dbReference type="AlphaFoldDB" id="A0A248JLN3"/>
<evidence type="ECO:0000256" key="1">
    <source>
        <dbReference type="ARBA" id="ARBA00022801"/>
    </source>
</evidence>
<name>A0A248JLN3_9PROT</name>
<gene>
    <name evidence="4" type="ORF">Y958_01060</name>
</gene>
<accession>A0A248JLN3</accession>
<evidence type="ECO:0000313" key="4">
    <source>
        <dbReference type="EMBL" id="ASG19569.1"/>
    </source>
</evidence>
<dbReference type="GO" id="GO:0016787">
    <property type="term" value="F:hydrolase activity"/>
    <property type="evidence" value="ECO:0007669"/>
    <property type="project" value="UniProtKB-KW"/>
</dbReference>
<protein>
    <submittedName>
        <fullName evidence="4">Alpha/beta hydrolase</fullName>
    </submittedName>
</protein>
<keyword evidence="1 4" id="KW-0378">Hydrolase</keyword>
<dbReference type="Proteomes" id="UP000197153">
    <property type="component" value="Chromosome 1"/>
</dbReference>
<sequence>MAAIDGADRPPSQRGDSGKMRGAGLRTGSDAAIAGGEHKIWGARAMILHQVTAVDGTLLAVAEGGVPGGRPILFLHGFGQSHRAFRAQFDGPLAAEFRLLALDLRGHGRSGRPQDPAAYGDGPHWGGDVMAVRRALGLADVILVGWSYGGAILADHVAAYGTEGIAGAVFVGACPRLGKAAASYLGPAAKAHFPPILSDDLAAQEAGARALAEALGERNEADAAVADTLSVPLAARRAMMRRQMDGAALAAFDRPALVVHGRADPVILPTMAGWLAETLPQAQVHLYDGIGHAPFIEAPLRFDADLAAFARWV</sequence>
<dbReference type="PANTHER" id="PTHR43798">
    <property type="entry name" value="MONOACYLGLYCEROL LIPASE"/>
    <property type="match status" value="1"/>
</dbReference>
<dbReference type="Pfam" id="PF00561">
    <property type="entry name" value="Abhydrolase_1"/>
    <property type="match status" value="1"/>
</dbReference>
<dbReference type="GO" id="GO:0016020">
    <property type="term" value="C:membrane"/>
    <property type="evidence" value="ECO:0007669"/>
    <property type="project" value="TreeGrafter"/>
</dbReference>
<evidence type="ECO:0000313" key="5">
    <source>
        <dbReference type="Proteomes" id="UP000197153"/>
    </source>
</evidence>
<dbReference type="InterPro" id="IPR029058">
    <property type="entry name" value="AB_hydrolase_fold"/>
</dbReference>
<dbReference type="EMBL" id="CP022110">
    <property type="protein sequence ID" value="ASG19569.1"/>
    <property type="molecule type" value="Genomic_DNA"/>
</dbReference>
<evidence type="ECO:0000256" key="2">
    <source>
        <dbReference type="SAM" id="MobiDB-lite"/>
    </source>
</evidence>
<dbReference type="InterPro" id="IPR000073">
    <property type="entry name" value="AB_hydrolase_1"/>
</dbReference>
<feature type="domain" description="AB hydrolase-1" evidence="3">
    <location>
        <begin position="71"/>
        <end position="299"/>
    </location>
</feature>
<evidence type="ECO:0000259" key="3">
    <source>
        <dbReference type="Pfam" id="PF00561"/>
    </source>
</evidence>
<keyword evidence="5" id="KW-1185">Reference proteome</keyword>